<evidence type="ECO:0000313" key="1">
    <source>
        <dbReference type="EMBL" id="ADX87818.1"/>
    </source>
</evidence>
<dbReference type="OrthoDB" id="39348at10239"/>
<evidence type="ECO:0000313" key="2">
    <source>
        <dbReference type="Proteomes" id="UP000007502"/>
    </source>
</evidence>
<name>F1D124_9CAUD</name>
<accession>F1D124</accession>
<organism evidence="1 2">
    <name type="scientific">Vibrio phage ICP1</name>
    <dbReference type="NCBI Taxonomy" id="979525"/>
    <lineage>
        <taxon>Viruses</taxon>
        <taxon>Duplodnaviria</taxon>
        <taxon>Heunggongvirae</taxon>
        <taxon>Uroviricota</taxon>
        <taxon>Caudoviricetes</taxon>
        <taxon>Mohonavirus</taxon>
        <taxon>Mohonavirus ICP1</taxon>
    </lineage>
</organism>
<dbReference type="KEGG" id="vg:10228481"/>
<dbReference type="EMBL" id="HQ641347">
    <property type="protein sequence ID" value="ADX87818.1"/>
    <property type="molecule type" value="Genomic_DNA"/>
</dbReference>
<keyword evidence="2" id="KW-1185">Reference proteome</keyword>
<dbReference type="RefSeq" id="YP_004250943.1">
    <property type="nucleotide sequence ID" value="NC_015157.1"/>
</dbReference>
<proteinExistence type="predicted"/>
<reference evidence="1 2" key="1">
    <citation type="journal article" date="2011" name="MBio">
        <title>Evidence of a dominant lineage of Vibrio cholerae-specific lytic bacteriophages shed by cholera patients over a 10-year period in Dhaka, Bangladesh.</title>
        <authorList>
            <person name="Seed K.D."/>
            <person name="Bodi K.L."/>
            <person name="Kropinski A.M."/>
            <person name="Ackermann H.W."/>
            <person name="Calderwood S.B."/>
            <person name="Qadri F."/>
            <person name="Camilli A."/>
        </authorList>
    </citation>
    <scope>NUCLEOTIDE SEQUENCE [LARGE SCALE GENOMIC DNA]</scope>
</reference>
<gene>
    <name evidence="1" type="primary">ORF2</name>
</gene>
<dbReference type="GeneID" id="10228481"/>
<dbReference type="Proteomes" id="UP000007502">
    <property type="component" value="Segment"/>
</dbReference>
<sequence length="71" mass="8217">MRATYIIKSVLDKLDPYVAVCFHELLAGKSLTAMNQRKQRAVDSNNWDKYHNIGLAVELYKQNKFMIEKGV</sequence>
<protein>
    <submittedName>
        <fullName evidence="1">Uncharacterized protein ORF2</fullName>
    </submittedName>
</protein>